<comment type="catalytic activity">
    <reaction evidence="2">
        <text>Ni(II)-pyridinium-3,5-bisthiocarboxylate mononucleotide = pyridinium-3,5-bisthiocarboxylate mononucleotide + Ni(2+)</text>
        <dbReference type="Rhea" id="RHEA:54784"/>
        <dbReference type="ChEBI" id="CHEBI:49786"/>
        <dbReference type="ChEBI" id="CHEBI:137372"/>
        <dbReference type="ChEBI" id="CHEBI:137373"/>
        <dbReference type="EC" id="4.99.1.12"/>
    </reaction>
</comment>
<proteinExistence type="inferred from homology"/>
<dbReference type="PANTHER" id="PTHR36566">
    <property type="entry name" value="NICKEL INSERTION PROTEIN-RELATED"/>
    <property type="match status" value="1"/>
</dbReference>
<gene>
    <name evidence="2 3" type="primary">larC</name>
    <name evidence="3" type="ORF">ACFFIA_34195</name>
</gene>
<organism evidence="3 4">
    <name type="scientific">Phytohabitans kaempferiae</name>
    <dbReference type="NCBI Taxonomy" id="1620943"/>
    <lineage>
        <taxon>Bacteria</taxon>
        <taxon>Bacillati</taxon>
        <taxon>Actinomycetota</taxon>
        <taxon>Actinomycetes</taxon>
        <taxon>Micromonosporales</taxon>
        <taxon>Micromonosporaceae</taxon>
    </lineage>
</organism>
<keyword evidence="2 3" id="KW-0456">Lyase</keyword>
<evidence type="ECO:0000313" key="4">
    <source>
        <dbReference type="Proteomes" id="UP001589867"/>
    </source>
</evidence>
<dbReference type="Pfam" id="PF01969">
    <property type="entry name" value="Ni_insertion"/>
    <property type="match status" value="1"/>
</dbReference>
<dbReference type="Gene3D" id="3.30.70.1380">
    <property type="entry name" value="Transcriptional regulatory protein pf0864 domain like"/>
    <property type="match status" value="1"/>
</dbReference>
<dbReference type="EC" id="4.99.1.12" evidence="2"/>
<dbReference type="GO" id="GO:0016829">
    <property type="term" value="F:lyase activity"/>
    <property type="evidence" value="ECO:0007669"/>
    <property type="project" value="UniProtKB-KW"/>
</dbReference>
<keyword evidence="1 2" id="KW-0533">Nickel</keyword>
<dbReference type="HAMAP" id="MF_01074">
    <property type="entry name" value="LarC"/>
    <property type="match status" value="1"/>
</dbReference>
<sequence>MTRALWVDAGNGAAGDMLLAALLDAGASLDTVRAGLDRLGLPLTVDVTQVRRHGFRAAHVLVRAPESHVHRGLSDVLAILARLAGPARDFAVATFTRLAESEARVHGSTVDEVHFHEVGALDAIADVAGCALALHDLALLGDAMRVVSPVAVGSGTVRSAHGPLPVPAPAVADLLTTAGAPLAAHRATMELCTPTGAALLVTLATAWGPPPAMTPTSVGVGAGTADPPGHANVLRVLVGTGASTLDGAEEADLVQVEATVDDLDPRVWPDLLEELRAVGAADAWCVPALMRKGRPGQVLTVLVDAARVDLVCRTVFAQTTTLGLRLHPVRRRALRRDTLAVTVAGHEIRVKRGFLGDAPVTVQPEYDDAAAAARASGIPVAHILDAARAQALPPPEL</sequence>
<dbReference type="NCBIfam" id="TIGR00299">
    <property type="entry name" value="nickel pincer cofactor biosynthesis protein LarC"/>
    <property type="match status" value="1"/>
</dbReference>
<comment type="caution">
    <text evidence="3">The sequence shown here is derived from an EMBL/GenBank/DDBJ whole genome shotgun (WGS) entry which is preliminary data.</text>
</comment>
<dbReference type="RefSeq" id="WP_377259209.1">
    <property type="nucleotide sequence ID" value="NZ_JBHLUH010000074.1"/>
</dbReference>
<reference evidence="3 4" key="1">
    <citation type="submission" date="2024-09" db="EMBL/GenBank/DDBJ databases">
        <authorList>
            <person name="Sun Q."/>
            <person name="Mori K."/>
        </authorList>
    </citation>
    <scope>NUCLEOTIDE SEQUENCE [LARGE SCALE GENOMIC DNA]</scope>
    <source>
        <strain evidence="3 4">TBRC 3947</strain>
    </source>
</reference>
<keyword evidence="4" id="KW-1185">Reference proteome</keyword>
<dbReference type="PANTHER" id="PTHR36566:SF1">
    <property type="entry name" value="PYRIDINIUM-3,5-BISTHIOCARBOXYLIC ACID MONONUCLEOTIDE NICKEL INSERTION PROTEIN"/>
    <property type="match status" value="1"/>
</dbReference>
<dbReference type="Proteomes" id="UP001589867">
    <property type="component" value="Unassembled WGS sequence"/>
</dbReference>
<protein>
    <recommendedName>
        <fullName evidence="2">Pyridinium-3,5-bisthiocarboxylic acid mononucleotide nickel insertion protein</fullName>
        <shortName evidence="2">P2TMN nickel insertion protein</shortName>
        <ecNumber evidence="2">4.99.1.12</ecNumber>
    </recommendedName>
    <alternativeName>
        <fullName evidence="2">Nickel-pincer cofactor biosynthesis protein LarC</fullName>
    </alternativeName>
</protein>
<dbReference type="InterPro" id="IPR002822">
    <property type="entry name" value="Ni_insertion"/>
</dbReference>
<dbReference type="EMBL" id="JBHLUH010000074">
    <property type="protein sequence ID" value="MFC0532683.1"/>
    <property type="molecule type" value="Genomic_DNA"/>
</dbReference>
<comment type="similarity">
    <text evidence="2">Belongs to the LarC family.</text>
</comment>
<name>A0ABV6ME72_9ACTN</name>
<comment type="function">
    <text evidence="2">Involved in the biosynthesis of a nickel-pincer cofactor ((SCS)Ni(II) pincer complex). Binds Ni(2+), and functions in nickel delivery to pyridinium-3,5-bisthiocarboxylic acid mononucleotide (P2TMN), to form the mature cofactor. Is thus probably required for the activation of nickel-pincer cofactor-dependent enzymes.</text>
</comment>
<evidence type="ECO:0000313" key="3">
    <source>
        <dbReference type="EMBL" id="MFC0532683.1"/>
    </source>
</evidence>
<evidence type="ECO:0000256" key="2">
    <source>
        <dbReference type="HAMAP-Rule" id="MF_01074"/>
    </source>
</evidence>
<evidence type="ECO:0000256" key="1">
    <source>
        <dbReference type="ARBA" id="ARBA00022596"/>
    </source>
</evidence>
<accession>A0ABV6ME72</accession>
<dbReference type="Gene3D" id="3.10.20.300">
    <property type="entry name" value="mk0293 like domain"/>
    <property type="match status" value="1"/>
</dbReference>